<proteinExistence type="predicted"/>
<dbReference type="RefSeq" id="WP_252968171.1">
    <property type="nucleotide sequence ID" value="NZ_QVOU01000001.1"/>
</dbReference>
<sequence length="58" mass="6670">MAKVADRSGWFLATTIIWLFITSFLLFLSMTNTYTLLPLTLLEIFVSALLAVIYRIKQ</sequence>
<keyword evidence="1" id="KW-0812">Transmembrane</keyword>
<dbReference type="Proteomes" id="UP000478636">
    <property type="component" value="Unassembled WGS sequence"/>
</dbReference>
<evidence type="ECO:0000313" key="2">
    <source>
        <dbReference type="EMBL" id="MWN21139.1"/>
    </source>
</evidence>
<evidence type="ECO:0000256" key="1">
    <source>
        <dbReference type="SAM" id="Phobius"/>
    </source>
</evidence>
<gene>
    <name evidence="2" type="ORF">GQS40_05550</name>
</gene>
<feature type="transmembrane region" description="Helical" evidence="1">
    <location>
        <begin position="36"/>
        <end position="56"/>
    </location>
</feature>
<protein>
    <submittedName>
        <fullName evidence="2">Uncharacterized protein</fullName>
    </submittedName>
</protein>
<name>A0A6L7AD52_LEULA</name>
<dbReference type="EMBL" id="WSZI01000013">
    <property type="protein sequence ID" value="MWN21139.1"/>
    <property type="molecule type" value="Genomic_DNA"/>
</dbReference>
<reference evidence="2 3" key="1">
    <citation type="submission" date="2019-12" db="EMBL/GenBank/DDBJ databases">
        <title>Complete genome sequence of Leuconostoc lactis strain AVN1 provides insights into metabolic potential.</title>
        <authorList>
            <person name="Besrour N."/>
            <person name="Najjari A."/>
            <person name="Fhoula I."/>
            <person name="Jaballah S."/>
            <person name="Klibi N."/>
            <person name="Ouzari H.I."/>
        </authorList>
    </citation>
    <scope>NUCLEOTIDE SEQUENCE [LARGE SCALE GENOMIC DNA]</scope>
    <source>
        <strain evidence="2 3">AVN1</strain>
    </source>
</reference>
<feature type="transmembrane region" description="Helical" evidence="1">
    <location>
        <begin position="9"/>
        <end position="30"/>
    </location>
</feature>
<organism evidence="2 3">
    <name type="scientific">Leuconostoc lactis</name>
    <dbReference type="NCBI Taxonomy" id="1246"/>
    <lineage>
        <taxon>Bacteria</taxon>
        <taxon>Bacillati</taxon>
        <taxon>Bacillota</taxon>
        <taxon>Bacilli</taxon>
        <taxon>Lactobacillales</taxon>
        <taxon>Lactobacillaceae</taxon>
        <taxon>Leuconostoc</taxon>
    </lineage>
</organism>
<keyword evidence="1" id="KW-0472">Membrane</keyword>
<dbReference type="AlphaFoldDB" id="A0A6L7AD52"/>
<keyword evidence="1" id="KW-1133">Transmembrane helix</keyword>
<evidence type="ECO:0000313" key="3">
    <source>
        <dbReference type="Proteomes" id="UP000478636"/>
    </source>
</evidence>
<comment type="caution">
    <text evidence="2">The sequence shown here is derived from an EMBL/GenBank/DDBJ whole genome shotgun (WGS) entry which is preliminary data.</text>
</comment>
<accession>A0A6L7AD52</accession>